<evidence type="ECO:0000256" key="7">
    <source>
        <dbReference type="ARBA" id="ARBA00023136"/>
    </source>
</evidence>
<dbReference type="Pfam" id="PF02652">
    <property type="entry name" value="Lactate_perm"/>
    <property type="match status" value="1"/>
</dbReference>
<dbReference type="EMBL" id="JACBZD010000001">
    <property type="protein sequence ID" value="NYI06606.1"/>
    <property type="molecule type" value="Genomic_DNA"/>
</dbReference>
<accession>A0A852ZW53</accession>
<feature type="transmembrane region" description="Helical" evidence="8">
    <location>
        <begin position="440"/>
        <end position="461"/>
    </location>
</feature>
<sequence length="560" mass="58753">MYVQDLDPTGSLTLSALLAALPLVVLLVLLGGLRVKAHWSGLAALATAVGVAVLGYGMPLLTTLDAAVFGMALSCLLILWITFNAIWIYNLTVDSGHFAVLRRAFGAVSDDRRIQAVIIAFAFGALLESLAGGGAPIAVCAVMLIAIGFSPMRAATLALVANTAPVAFGGMGNPITIMGSVTGLSADDFGAMTGRQTALLAVLVPFILLWIADGRRGLREAWPAALAGGVAFGLGQFLLSNFFSYRLCDIFAALFAAGAILGLNRVWRPRIAEDSENRIRRGGPPATGGAAASPQPRATTVQSLVERPDDAPDRRADVLAAFAPYLIVVALFSLAQIPAVREVLDAPTVSWTWPGLGEITRPDGSPVAAEYRLNWGSATGTLLFASGLLTMAVLRIRPGRALRIYGDTFRQFGWAVLTIFAVFALSYVMNLSGMISTLGLWLAGTGAFFAFLSPVVGWFGVAVTGTDAGSNALFGGLQITAARELGASEYLFGAANSSGGVMAKMISPQNLAIGAASVDLVGREGDLFRRVFGWSVVLLLAMCLLVYLQSTPVLGWMTIY</sequence>
<feature type="transmembrane region" description="Helical" evidence="8">
    <location>
        <begin position="375"/>
        <end position="396"/>
    </location>
</feature>
<evidence type="ECO:0000313" key="11">
    <source>
        <dbReference type="Proteomes" id="UP000567795"/>
    </source>
</evidence>
<feature type="transmembrane region" description="Helical" evidence="8">
    <location>
        <begin position="67"/>
        <end position="93"/>
    </location>
</feature>
<dbReference type="RefSeq" id="WP_179815164.1">
    <property type="nucleotide sequence ID" value="NZ_JACBZD010000001.1"/>
</dbReference>
<evidence type="ECO:0000313" key="10">
    <source>
        <dbReference type="EMBL" id="NYI06606.1"/>
    </source>
</evidence>
<feature type="transmembrane region" description="Helical" evidence="8">
    <location>
        <begin position="224"/>
        <end position="244"/>
    </location>
</feature>
<evidence type="ECO:0000256" key="3">
    <source>
        <dbReference type="ARBA" id="ARBA00022448"/>
    </source>
</evidence>
<dbReference type="PANTHER" id="PTHR30003:SF0">
    <property type="entry name" value="GLYCOLATE PERMEASE GLCA-RELATED"/>
    <property type="match status" value="1"/>
</dbReference>
<evidence type="ECO:0000256" key="1">
    <source>
        <dbReference type="ARBA" id="ARBA00004651"/>
    </source>
</evidence>
<keyword evidence="5 8" id="KW-0812">Transmembrane</keyword>
<feature type="region of interest" description="Disordered" evidence="9">
    <location>
        <begin position="277"/>
        <end position="299"/>
    </location>
</feature>
<reference evidence="10 11" key="1">
    <citation type="submission" date="2020-07" db="EMBL/GenBank/DDBJ databases">
        <title>Sequencing the genomes of 1000 actinobacteria strains.</title>
        <authorList>
            <person name="Klenk H.-P."/>
        </authorList>
    </citation>
    <scope>NUCLEOTIDE SEQUENCE [LARGE SCALE GENOMIC DNA]</scope>
    <source>
        <strain evidence="10 11">DSM 42178</strain>
    </source>
</reference>
<feature type="transmembrane region" description="Helical" evidence="8">
    <location>
        <begin position="531"/>
        <end position="550"/>
    </location>
</feature>
<feature type="transmembrane region" description="Helical" evidence="8">
    <location>
        <begin position="114"/>
        <end position="147"/>
    </location>
</feature>
<keyword evidence="7 8" id="KW-0472">Membrane</keyword>
<dbReference type="NCBIfam" id="TIGR00795">
    <property type="entry name" value="lctP"/>
    <property type="match status" value="1"/>
</dbReference>
<feature type="transmembrane region" description="Helical" evidence="8">
    <location>
        <begin position="12"/>
        <end position="30"/>
    </location>
</feature>
<comment type="similarity">
    <text evidence="2 8">Belongs to the lactate permease family.</text>
</comment>
<organism evidence="10 11">
    <name type="scientific">Allostreptomyces psammosilenae</name>
    <dbReference type="NCBI Taxonomy" id="1892865"/>
    <lineage>
        <taxon>Bacteria</taxon>
        <taxon>Bacillati</taxon>
        <taxon>Actinomycetota</taxon>
        <taxon>Actinomycetes</taxon>
        <taxon>Kitasatosporales</taxon>
        <taxon>Streptomycetaceae</taxon>
        <taxon>Allostreptomyces</taxon>
    </lineage>
</organism>
<keyword evidence="6 8" id="KW-1133">Transmembrane helix</keyword>
<evidence type="ECO:0000256" key="4">
    <source>
        <dbReference type="ARBA" id="ARBA00022475"/>
    </source>
</evidence>
<feature type="compositionally biased region" description="Low complexity" evidence="9">
    <location>
        <begin position="282"/>
        <end position="296"/>
    </location>
</feature>
<comment type="function">
    <text evidence="8">Uptake of L-lactate across the membrane. Can also transport D-lactate and glycolate.</text>
</comment>
<comment type="caution">
    <text evidence="10">The sequence shown here is derived from an EMBL/GenBank/DDBJ whole genome shotgun (WGS) entry which is preliminary data.</text>
</comment>
<dbReference type="PANTHER" id="PTHR30003">
    <property type="entry name" value="L-LACTATE PERMEASE"/>
    <property type="match status" value="1"/>
</dbReference>
<evidence type="ECO:0000256" key="5">
    <source>
        <dbReference type="ARBA" id="ARBA00022692"/>
    </source>
</evidence>
<gene>
    <name evidence="10" type="ORF">FHU37_003549</name>
</gene>
<proteinExistence type="inferred from homology"/>
<feature type="transmembrane region" description="Helical" evidence="8">
    <location>
        <begin position="318"/>
        <end position="337"/>
    </location>
</feature>
<feature type="transmembrane region" description="Helical" evidence="8">
    <location>
        <begin position="408"/>
        <end position="428"/>
    </location>
</feature>
<dbReference type="AlphaFoldDB" id="A0A852ZW53"/>
<dbReference type="Proteomes" id="UP000567795">
    <property type="component" value="Unassembled WGS sequence"/>
</dbReference>
<evidence type="ECO:0000256" key="8">
    <source>
        <dbReference type="RuleBase" id="RU365092"/>
    </source>
</evidence>
<protein>
    <recommendedName>
        <fullName evidence="8">L-lactate permease</fullName>
    </recommendedName>
</protein>
<keyword evidence="4 8" id="KW-1003">Cell membrane</keyword>
<keyword evidence="11" id="KW-1185">Reference proteome</keyword>
<evidence type="ECO:0000256" key="9">
    <source>
        <dbReference type="SAM" id="MobiDB-lite"/>
    </source>
</evidence>
<name>A0A852ZW53_9ACTN</name>
<evidence type="ECO:0000256" key="2">
    <source>
        <dbReference type="ARBA" id="ARBA00010100"/>
    </source>
</evidence>
<comment type="subcellular location">
    <subcellularLocation>
        <location evidence="1 8">Cell membrane</location>
        <topology evidence="1 8">Multi-pass membrane protein</topology>
    </subcellularLocation>
</comment>
<dbReference type="GO" id="GO:0015129">
    <property type="term" value="F:lactate transmembrane transporter activity"/>
    <property type="evidence" value="ECO:0007669"/>
    <property type="project" value="UniProtKB-UniRule"/>
</dbReference>
<feature type="transmembrane region" description="Helical" evidence="8">
    <location>
        <begin position="194"/>
        <end position="212"/>
    </location>
</feature>
<feature type="transmembrane region" description="Helical" evidence="8">
    <location>
        <begin position="42"/>
        <end position="61"/>
    </location>
</feature>
<dbReference type="InterPro" id="IPR003804">
    <property type="entry name" value="Lactate_perm"/>
</dbReference>
<evidence type="ECO:0000256" key="6">
    <source>
        <dbReference type="ARBA" id="ARBA00022989"/>
    </source>
</evidence>
<keyword evidence="3 8" id="KW-0813">Transport</keyword>
<dbReference type="GO" id="GO:0015295">
    <property type="term" value="F:solute:proton symporter activity"/>
    <property type="evidence" value="ECO:0007669"/>
    <property type="project" value="TreeGrafter"/>
</dbReference>
<dbReference type="GO" id="GO:0005886">
    <property type="term" value="C:plasma membrane"/>
    <property type="evidence" value="ECO:0007669"/>
    <property type="project" value="UniProtKB-SubCell"/>
</dbReference>